<evidence type="ECO:0000256" key="6">
    <source>
        <dbReference type="ARBA" id="ARBA00029321"/>
    </source>
</evidence>
<keyword evidence="8" id="KW-0413">Isomerase</keyword>
<dbReference type="Gene3D" id="2.60.120.10">
    <property type="entry name" value="Jelly Rolls"/>
    <property type="match status" value="1"/>
</dbReference>
<evidence type="ECO:0000256" key="2">
    <source>
        <dbReference type="ARBA" id="ARBA00006542"/>
    </source>
</evidence>
<keyword evidence="5" id="KW-0324">Glycolysis</keyword>
<dbReference type="AlphaFoldDB" id="A0A0A7GBI7"/>
<accession>A0A0A7GBI7</accession>
<evidence type="ECO:0000256" key="5">
    <source>
        <dbReference type="ARBA" id="ARBA00023152"/>
    </source>
</evidence>
<evidence type="ECO:0000256" key="1">
    <source>
        <dbReference type="ARBA" id="ARBA00004926"/>
    </source>
</evidence>
<dbReference type="GO" id="GO:0005737">
    <property type="term" value="C:cytoplasm"/>
    <property type="evidence" value="ECO:0007669"/>
    <property type="project" value="InterPro"/>
</dbReference>
<dbReference type="RefSeq" id="WP_048090671.1">
    <property type="nucleotide sequence ID" value="NZ_CP009552.1"/>
</dbReference>
<dbReference type="KEGG" id="gac:GACE_0363"/>
<dbReference type="UniPathway" id="UPA00109">
    <property type="reaction ID" value="UER00181"/>
</dbReference>
<dbReference type="InterPro" id="IPR014710">
    <property type="entry name" value="RmlC-like_jellyroll"/>
</dbReference>
<gene>
    <name evidence="8" type="ORF">GACE_0363</name>
</gene>
<evidence type="ECO:0000256" key="4">
    <source>
        <dbReference type="ARBA" id="ARBA00022432"/>
    </source>
</evidence>
<reference evidence="8 9" key="1">
    <citation type="journal article" date="2015" name="Appl. Environ. Microbiol.">
        <title>The Geoglobus acetivorans genome: Fe(III) reduction, acetate utilization, autotrophic growth, and degradation of aromatic compounds in a hyperthermophilic archaeon.</title>
        <authorList>
            <person name="Mardanov A.V."/>
            <person name="Slododkina G.B."/>
            <person name="Slobodkin A.I."/>
            <person name="Beletsky A.V."/>
            <person name="Gavrilov S.N."/>
            <person name="Kublanov I.V."/>
            <person name="Bonch-Osmolovskaya E.A."/>
            <person name="Skryabin K.G."/>
            <person name="Ravin N.V."/>
        </authorList>
    </citation>
    <scope>NUCLEOTIDE SEQUENCE [LARGE SCALE GENOMIC DNA]</scope>
    <source>
        <strain evidence="8 9">SBH6</strain>
    </source>
</reference>
<comment type="catalytic activity">
    <reaction evidence="6">
        <text>alpha-D-glucose 6-phosphate = beta-D-fructose 6-phosphate</text>
        <dbReference type="Rhea" id="RHEA:11816"/>
        <dbReference type="ChEBI" id="CHEBI:57634"/>
        <dbReference type="ChEBI" id="CHEBI:58225"/>
        <dbReference type="EC" id="5.3.1.9"/>
    </reaction>
</comment>
<dbReference type="GO" id="GO:0006096">
    <property type="term" value="P:glycolytic process"/>
    <property type="evidence" value="ECO:0007669"/>
    <property type="project" value="UniProtKB-UniPathway"/>
</dbReference>
<dbReference type="eggNOG" id="arCOG02602">
    <property type="taxonomic scope" value="Archaea"/>
</dbReference>
<proteinExistence type="inferred from homology"/>
<dbReference type="Pfam" id="PF06560">
    <property type="entry name" value="GPI"/>
    <property type="match status" value="1"/>
</dbReference>
<dbReference type="GeneID" id="24796967"/>
<dbReference type="CDD" id="cd02218">
    <property type="entry name" value="cupin_PGI"/>
    <property type="match status" value="1"/>
</dbReference>
<feature type="domain" description="Glucose-6-phosphate isomerase prokaryote" evidence="7">
    <location>
        <begin position="15"/>
        <end position="187"/>
    </location>
</feature>
<organism evidence="8 9">
    <name type="scientific">Geoglobus acetivorans</name>
    <dbReference type="NCBI Taxonomy" id="565033"/>
    <lineage>
        <taxon>Archaea</taxon>
        <taxon>Methanobacteriati</taxon>
        <taxon>Methanobacteriota</taxon>
        <taxon>Archaeoglobi</taxon>
        <taxon>Archaeoglobales</taxon>
        <taxon>Archaeoglobaceae</taxon>
        <taxon>Geoglobus</taxon>
    </lineage>
</organism>
<dbReference type="GO" id="GO:0006094">
    <property type="term" value="P:gluconeogenesis"/>
    <property type="evidence" value="ECO:0007669"/>
    <property type="project" value="UniProtKB-KW"/>
</dbReference>
<dbReference type="STRING" id="565033.GACE_0363"/>
<dbReference type="GO" id="GO:0004347">
    <property type="term" value="F:glucose-6-phosphate isomerase activity"/>
    <property type="evidence" value="ECO:0007669"/>
    <property type="project" value="UniProtKB-EC"/>
</dbReference>
<protein>
    <recommendedName>
        <fullName evidence="3">glucose-6-phosphate isomerase</fullName>
        <ecNumber evidence="3">5.3.1.9</ecNumber>
    </recommendedName>
</protein>
<evidence type="ECO:0000256" key="3">
    <source>
        <dbReference type="ARBA" id="ARBA00011952"/>
    </source>
</evidence>
<keyword evidence="4" id="KW-0312">Gluconeogenesis</keyword>
<dbReference type="SUPFAM" id="SSF51182">
    <property type="entry name" value="RmlC-like cupins"/>
    <property type="match status" value="1"/>
</dbReference>
<dbReference type="Proteomes" id="UP000030624">
    <property type="component" value="Chromosome"/>
</dbReference>
<evidence type="ECO:0000313" key="9">
    <source>
        <dbReference type="Proteomes" id="UP000030624"/>
    </source>
</evidence>
<dbReference type="EMBL" id="CP009552">
    <property type="protein sequence ID" value="AIY89420.1"/>
    <property type="molecule type" value="Genomic_DNA"/>
</dbReference>
<evidence type="ECO:0000259" key="7">
    <source>
        <dbReference type="Pfam" id="PF06560"/>
    </source>
</evidence>
<sequence>MKPVVDFERFKPDIRYAYDLKPVLHQPDALKDNFPAYFMYRDAYLTREDWEKIKKAGLRYDYTITPPAVIGDEYIKTYGHYHPRAGKLSFPEVYQVIEGRALFIIQKRGDDDNHIEDVVAVEVDEGEVIVVPPEYGHVMVNRTDKRLVTSNWVCRNFSSIYEPYTNLRGACYYLTRSGWVRNGNYASAPELRFAKPDQVLDVSGDMYDLVNEIEALEFLVNPDEYEDMFKKALVFD</sequence>
<evidence type="ECO:0000313" key="8">
    <source>
        <dbReference type="EMBL" id="AIY89420.1"/>
    </source>
</evidence>
<name>A0A0A7GBI7_GEOAI</name>
<dbReference type="HOGENOM" id="CLU_090970_0_0_2"/>
<comment type="similarity">
    <text evidence="2">Belongs to the archaeal-type GPI family.</text>
</comment>
<dbReference type="InterPro" id="IPR010551">
    <property type="entry name" value="G6P_isomerase_prok"/>
</dbReference>
<comment type="pathway">
    <text evidence="1">Carbohydrate degradation; glycolysis; D-glyceraldehyde 3-phosphate and glycerone phosphate from D-glucose: step 2/4.</text>
</comment>
<dbReference type="EC" id="5.3.1.9" evidence="3"/>
<dbReference type="InterPro" id="IPR011051">
    <property type="entry name" value="RmlC_Cupin_sf"/>
</dbReference>